<evidence type="ECO:0000313" key="2">
    <source>
        <dbReference type="EMBL" id="EJW04193.1"/>
    </source>
</evidence>
<organism evidence="2 3">
    <name type="scientific">Edhazardia aedis (strain USNM 41457)</name>
    <name type="common">Microsporidian parasite</name>
    <dbReference type="NCBI Taxonomy" id="1003232"/>
    <lineage>
        <taxon>Eukaryota</taxon>
        <taxon>Fungi</taxon>
        <taxon>Fungi incertae sedis</taxon>
        <taxon>Microsporidia</taxon>
        <taxon>Edhazardia</taxon>
    </lineage>
</organism>
<protein>
    <submittedName>
        <fullName evidence="2">Uncharacterized protein</fullName>
    </submittedName>
</protein>
<keyword evidence="1" id="KW-0175">Coiled coil</keyword>
<dbReference type="AlphaFoldDB" id="J8ZWZ3"/>
<keyword evidence="3" id="KW-1185">Reference proteome</keyword>
<evidence type="ECO:0000256" key="1">
    <source>
        <dbReference type="SAM" id="Coils"/>
    </source>
</evidence>
<dbReference type="EMBL" id="AFBI03000022">
    <property type="protein sequence ID" value="EJW04193.1"/>
    <property type="molecule type" value="Genomic_DNA"/>
</dbReference>
<reference evidence="3" key="2">
    <citation type="submission" date="2015-07" db="EMBL/GenBank/DDBJ databases">
        <title>Contrasting host-pathogen interactions and genome evolution in two generalist and specialist microsporidian pathogens of mosquitoes.</title>
        <authorList>
            <consortium name="The Broad Institute Genomics Platform"/>
            <consortium name="The Broad Institute Genome Sequencing Center for Infectious Disease"/>
            <person name="Cuomo C.A."/>
            <person name="Sanscrainte N.D."/>
            <person name="Goldberg J.M."/>
            <person name="Heiman D."/>
            <person name="Young S."/>
            <person name="Zeng Q."/>
            <person name="Becnel J.J."/>
            <person name="Birren B.W."/>
        </authorList>
    </citation>
    <scope>NUCLEOTIDE SEQUENCE [LARGE SCALE GENOMIC DNA]</scope>
    <source>
        <strain evidence="3">USNM 41457</strain>
    </source>
</reference>
<dbReference type="Proteomes" id="UP000003163">
    <property type="component" value="Unassembled WGS sequence"/>
</dbReference>
<accession>J8ZWZ3</accession>
<sequence>MYNDTSISADKHKERKQNILEHIQRKALDAQKELQRKLSTIIEYTDSRKTNLINNFRNLRNVLKELVEELQLEIKSLSCNCEEKKQICIYSDELVFFLQNNYLQEKLIDLFKNDKPINDVTNKILREIFIKNMVDDDDIHQFETKTLFSVDLEHKKNDIIEKKNNRVKRANILEGYIDKQINYFKQKSLFARKAVLFFDKKAQIEKSAMRKRQILLRKNIEVEFQELTKYERSCYLKNVQVIIKEFK</sequence>
<comment type="caution">
    <text evidence="2">The sequence shown here is derived from an EMBL/GenBank/DDBJ whole genome shotgun (WGS) entry which is preliminary data.</text>
</comment>
<proteinExistence type="predicted"/>
<dbReference type="HOGENOM" id="CLU_1124510_0_0_1"/>
<name>J8ZWZ3_EDHAE</name>
<gene>
    <name evidence="2" type="ORF">EDEG_01525</name>
</gene>
<evidence type="ECO:0000313" key="3">
    <source>
        <dbReference type="Proteomes" id="UP000003163"/>
    </source>
</evidence>
<dbReference type="InParanoid" id="J8ZWZ3"/>
<dbReference type="VEuPathDB" id="MicrosporidiaDB:EDEG_01525"/>
<reference evidence="2 3" key="1">
    <citation type="submission" date="2011-08" db="EMBL/GenBank/DDBJ databases">
        <authorList>
            <person name="Liu Z.J."/>
            <person name="Shi F.L."/>
            <person name="Lu J.Q."/>
            <person name="Li M."/>
            <person name="Wang Z.L."/>
        </authorList>
    </citation>
    <scope>NUCLEOTIDE SEQUENCE [LARGE SCALE GENOMIC DNA]</scope>
    <source>
        <strain evidence="2 3">USNM 41457</strain>
    </source>
</reference>
<feature type="coiled-coil region" evidence="1">
    <location>
        <begin position="13"/>
        <end position="87"/>
    </location>
</feature>